<organism evidence="1 2">
    <name type="scientific">Nocardioides simplex</name>
    <name type="common">Arthrobacter simplex</name>
    <dbReference type="NCBI Taxonomy" id="2045"/>
    <lineage>
        <taxon>Bacteria</taxon>
        <taxon>Bacillati</taxon>
        <taxon>Actinomycetota</taxon>
        <taxon>Actinomycetes</taxon>
        <taxon>Propionibacteriales</taxon>
        <taxon>Nocardioidaceae</taxon>
        <taxon>Pimelobacter</taxon>
    </lineage>
</organism>
<evidence type="ECO:0000313" key="1">
    <source>
        <dbReference type="EMBL" id="AIY16147.1"/>
    </source>
</evidence>
<proteinExistence type="predicted"/>
<dbReference type="HOGENOM" id="CLU_936373_0_0_11"/>
<dbReference type="Proteomes" id="UP000030300">
    <property type="component" value="Chromosome"/>
</dbReference>
<dbReference type="OrthoDB" id="3623056at2"/>
<accession>A0A0A1DHN9</accession>
<dbReference type="KEGG" id="psim:KR76_04125"/>
<gene>
    <name evidence="1" type="ORF">KR76_04125</name>
</gene>
<dbReference type="STRING" id="2045.KR76_04125"/>
<reference evidence="1 2" key="1">
    <citation type="journal article" date="2015" name="Genome Announc.">
        <title>Complete Genome Sequence of Steroid-Transforming Nocardioides simplex VKM Ac-2033D.</title>
        <authorList>
            <person name="Shtratnikova V.Y."/>
            <person name="Schelkunov M.I."/>
            <person name="Pekov Y.A."/>
            <person name="Fokina V.V."/>
            <person name="Logacheva M.D."/>
            <person name="Sokolov S.L."/>
            <person name="Bragin E.Y."/>
            <person name="Ashapkin V.V."/>
            <person name="Donova M.V."/>
        </authorList>
    </citation>
    <scope>NUCLEOTIDE SEQUENCE [LARGE SCALE GENOMIC DNA]</scope>
    <source>
        <strain evidence="1 2">VKM Ac-2033D</strain>
    </source>
</reference>
<evidence type="ECO:0000313" key="2">
    <source>
        <dbReference type="Proteomes" id="UP000030300"/>
    </source>
</evidence>
<dbReference type="AlphaFoldDB" id="A0A0A1DHN9"/>
<dbReference type="EMBL" id="CP009896">
    <property type="protein sequence ID" value="AIY16147.1"/>
    <property type="molecule type" value="Genomic_DNA"/>
</dbReference>
<dbReference type="eggNOG" id="ENOG50328NZ">
    <property type="taxonomic scope" value="Bacteria"/>
</dbReference>
<sequence>MTDLGFNELVGTPITKVARDLTEITKLHEQTLAQAIQKAGATIDGTSLPGGDAMVALAHVADPETNERRVGLAEEHHIATCLRTDHTRCWTGSEDEDADHEPVLQTLLFWSEQWRNEKGYPLEGRRPTVASEANLIRSLLDWAWDNEMAWDDFARDIRQARVRSEDLLYAGARQERTRITCNHCDAGPRLLRLYGPETDGGGDRWKCPACKVRLDADGVRDAHAAMLRSEGAEKWIPQADAIGTLKAQGRAERTIRKWLADGEGESYCDPVTHDVYCWWPSLWRKHLMTKTREKKTA</sequence>
<dbReference type="GeneID" id="96608149"/>
<keyword evidence="2" id="KW-1185">Reference proteome</keyword>
<dbReference type="RefSeq" id="WP_038676830.1">
    <property type="nucleotide sequence ID" value="NZ_BJMC01000029.1"/>
</dbReference>
<protein>
    <submittedName>
        <fullName evidence="1">Uncharacterized protein</fullName>
    </submittedName>
</protein>
<name>A0A0A1DHN9_NOCSI</name>